<sequence length="359" mass="40608">MDSDSLELSLGTEKQCYIPPSITHFLNHLSRIRDVSKRLAELNDYVSKLEQEMRKLDALKRNPQRCMLLLKDAVEFLKKEGEKMKRDIEFKEPKWPVLKEFLPLKRSFNEEEHRAVPMEKEYGREEENLTMNCHYEKRHKSTLAIPKPCKLSIGGGGGAFTPFKATMAKTEVAKEVAEEPVLSLLLPGTQNSRPRLGNNHLLPEPYNNAADGTQTERLELGYNYPVPKNNDIGKGVAHHQPFNPQAVQQHQAIWKNNRRCWSPELHARFMAAMDFLGGPEGGNKWKIQSQQIDKQVSKSHGNLRATPETPGAHGVSPTSQLSTKLSGAGTTWKASAADNANRVENELWPQKPVLQIWGH</sequence>
<dbReference type="PANTHER" id="PTHR31003:SF22">
    <property type="entry name" value="TRANSCRIPTION FACTOR HHO5"/>
    <property type="match status" value="1"/>
</dbReference>
<evidence type="ECO:0000313" key="7">
    <source>
        <dbReference type="Proteomes" id="UP001227230"/>
    </source>
</evidence>
<dbReference type="Pfam" id="PF26575">
    <property type="entry name" value="HHO5_N"/>
    <property type="match status" value="1"/>
</dbReference>
<dbReference type="InterPro" id="IPR058673">
    <property type="entry name" value="HHO5-like_N"/>
</dbReference>
<accession>A0ABY9D9D5</accession>
<dbReference type="InterPro" id="IPR044787">
    <property type="entry name" value="HHO5-like"/>
</dbReference>
<dbReference type="PANTHER" id="PTHR31003">
    <property type="entry name" value="MYB FAMILY TRANSCRIPTION FACTOR"/>
    <property type="match status" value="1"/>
</dbReference>
<keyword evidence="2" id="KW-0238">DNA-binding</keyword>
<organism evidence="6 7">
    <name type="scientific">Vitis vinifera</name>
    <name type="common">Grape</name>
    <dbReference type="NCBI Taxonomy" id="29760"/>
    <lineage>
        <taxon>Eukaryota</taxon>
        <taxon>Viridiplantae</taxon>
        <taxon>Streptophyta</taxon>
        <taxon>Embryophyta</taxon>
        <taxon>Tracheophyta</taxon>
        <taxon>Spermatophyta</taxon>
        <taxon>Magnoliopsida</taxon>
        <taxon>eudicotyledons</taxon>
        <taxon>Gunneridae</taxon>
        <taxon>Pentapetalae</taxon>
        <taxon>rosids</taxon>
        <taxon>Vitales</taxon>
        <taxon>Vitaceae</taxon>
        <taxon>Viteae</taxon>
        <taxon>Vitis</taxon>
    </lineage>
</organism>
<comment type="subcellular location">
    <subcellularLocation>
        <location evidence="1">Nucleus</location>
    </subcellularLocation>
</comment>
<feature type="domain" description="HHO5-like N-terminal" evidence="5">
    <location>
        <begin position="14"/>
        <end position="80"/>
    </location>
</feature>
<feature type="coiled-coil region" evidence="3">
    <location>
        <begin position="32"/>
        <end position="62"/>
    </location>
</feature>
<feature type="compositionally biased region" description="Polar residues" evidence="4">
    <location>
        <begin position="316"/>
        <end position="325"/>
    </location>
</feature>
<gene>
    <name evidence="6" type="ORF">VitviT2T_022017</name>
</gene>
<evidence type="ECO:0000259" key="5">
    <source>
        <dbReference type="Pfam" id="PF26575"/>
    </source>
</evidence>
<protein>
    <recommendedName>
        <fullName evidence="5">HHO5-like N-terminal domain-containing protein</fullName>
    </recommendedName>
</protein>
<feature type="region of interest" description="Disordered" evidence="4">
    <location>
        <begin position="297"/>
        <end position="325"/>
    </location>
</feature>
<evidence type="ECO:0000313" key="6">
    <source>
        <dbReference type="EMBL" id="WKA03942.1"/>
    </source>
</evidence>
<reference evidence="6 7" key="1">
    <citation type="journal article" date="2023" name="Hortic Res">
        <title>The complete reference genome for grapevine (Vitis vinifera L.) genetics and breeding.</title>
        <authorList>
            <person name="Shi X."/>
            <person name="Cao S."/>
            <person name="Wang X."/>
            <person name="Huang S."/>
            <person name="Wang Y."/>
            <person name="Liu Z."/>
            <person name="Liu W."/>
            <person name="Leng X."/>
            <person name="Peng Y."/>
            <person name="Wang N."/>
            <person name="Wang Y."/>
            <person name="Ma Z."/>
            <person name="Xu X."/>
            <person name="Zhang F."/>
            <person name="Xue H."/>
            <person name="Zhong H."/>
            <person name="Wang Y."/>
            <person name="Zhang K."/>
            <person name="Velt A."/>
            <person name="Avia K."/>
            <person name="Holtgrawe D."/>
            <person name="Grimplet J."/>
            <person name="Matus J.T."/>
            <person name="Ware D."/>
            <person name="Wu X."/>
            <person name="Wang H."/>
            <person name="Liu C."/>
            <person name="Fang Y."/>
            <person name="Rustenholz C."/>
            <person name="Cheng Z."/>
            <person name="Xiao H."/>
            <person name="Zhou Y."/>
        </authorList>
    </citation>
    <scope>NUCLEOTIDE SEQUENCE [LARGE SCALE GENOMIC DNA]</scope>
    <source>
        <strain evidence="7">cv. Pinot noir / PN40024</strain>
        <tissue evidence="6">Leaf</tissue>
    </source>
</reference>
<name>A0ABY9D9D5_VITVI</name>
<evidence type="ECO:0000256" key="3">
    <source>
        <dbReference type="SAM" id="Coils"/>
    </source>
</evidence>
<proteinExistence type="predicted"/>
<keyword evidence="7" id="KW-1185">Reference proteome</keyword>
<keyword evidence="3" id="KW-0175">Coiled coil</keyword>
<dbReference type="EMBL" id="CP126661">
    <property type="protein sequence ID" value="WKA03942.1"/>
    <property type="molecule type" value="Genomic_DNA"/>
</dbReference>
<evidence type="ECO:0000256" key="4">
    <source>
        <dbReference type="SAM" id="MobiDB-lite"/>
    </source>
</evidence>
<evidence type="ECO:0000256" key="1">
    <source>
        <dbReference type="ARBA" id="ARBA00004123"/>
    </source>
</evidence>
<dbReference type="Proteomes" id="UP001227230">
    <property type="component" value="Chromosome 14"/>
</dbReference>
<evidence type="ECO:0000256" key="2">
    <source>
        <dbReference type="ARBA" id="ARBA00023125"/>
    </source>
</evidence>